<proteinExistence type="predicted"/>
<sequence>MSPQPCLLRLTSRMSLLVLLAALSVVTWGAPAQARTPGGIIGVGYHGHQGPPPWVDAACRFTAVHKPCVCALPAVAPLDETLGCSNTSQAWADLDATNTCTRLCTHPANNPSDTGGTVARPGGSAEGEVLFRGAGTVRRRQSGGYVGFVPYSEAPLGYGLEVEWVASALVDATTVPWVFLEDMGPAIQWDDAKGSAAFIQAYASERGAPQPIGTCRHVLQVACPLRDVKLGDRLQVCSGQSEEDARRIAQMGCAPLRYEVLSRSWSPWALYGAHAEAQFLAPSATVVAVGPRQFVGYVPSSLQVVGLHDDWTRLAEALLERTGGTTVWLAGPAEFYAPKGE</sequence>
<dbReference type="EMBL" id="FOIB01000019">
    <property type="protein sequence ID" value="SEU42332.1"/>
    <property type="molecule type" value="Genomic_DNA"/>
</dbReference>
<evidence type="ECO:0000256" key="1">
    <source>
        <dbReference type="SAM" id="SignalP"/>
    </source>
</evidence>
<organism evidence="2 3">
    <name type="scientific">Myxococcus fulvus</name>
    <dbReference type="NCBI Taxonomy" id="33"/>
    <lineage>
        <taxon>Bacteria</taxon>
        <taxon>Pseudomonadati</taxon>
        <taxon>Myxococcota</taxon>
        <taxon>Myxococcia</taxon>
        <taxon>Myxococcales</taxon>
        <taxon>Cystobacterineae</taxon>
        <taxon>Myxococcaceae</taxon>
        <taxon>Myxococcus</taxon>
    </lineage>
</organism>
<feature type="chain" id="PRO_5047349914" evidence="1">
    <location>
        <begin position="35"/>
        <end position="341"/>
    </location>
</feature>
<gene>
    <name evidence="2" type="ORF">SAMN05443572_11933</name>
</gene>
<keyword evidence="1" id="KW-0732">Signal</keyword>
<evidence type="ECO:0000313" key="2">
    <source>
        <dbReference type="EMBL" id="SEU42332.1"/>
    </source>
</evidence>
<evidence type="ECO:0000313" key="3">
    <source>
        <dbReference type="Proteomes" id="UP000183760"/>
    </source>
</evidence>
<keyword evidence="3" id="KW-1185">Reference proteome</keyword>
<name>A0ABY1CYH4_MYXFU</name>
<dbReference type="Proteomes" id="UP000183760">
    <property type="component" value="Unassembled WGS sequence"/>
</dbReference>
<reference evidence="2 3" key="1">
    <citation type="submission" date="2016-10" db="EMBL/GenBank/DDBJ databases">
        <authorList>
            <person name="Varghese N."/>
            <person name="Submissions S."/>
        </authorList>
    </citation>
    <scope>NUCLEOTIDE SEQUENCE [LARGE SCALE GENOMIC DNA]</scope>
    <source>
        <strain evidence="2 3">DSM 16525</strain>
    </source>
</reference>
<comment type="caution">
    <text evidence="2">The sequence shown here is derived from an EMBL/GenBank/DDBJ whole genome shotgun (WGS) entry which is preliminary data.</text>
</comment>
<protein>
    <submittedName>
        <fullName evidence="2">Uncharacterized protein</fullName>
    </submittedName>
</protein>
<accession>A0ABY1CYH4</accession>
<feature type="signal peptide" evidence="1">
    <location>
        <begin position="1"/>
        <end position="34"/>
    </location>
</feature>